<name>A0A0E0QVV5_ORYRU</name>
<dbReference type="AlphaFoldDB" id="A0A0E0QVV5"/>
<evidence type="ECO:0000313" key="1">
    <source>
        <dbReference type="EnsemblPlants" id="ORUFI10G01220.1"/>
    </source>
</evidence>
<protein>
    <recommendedName>
        <fullName evidence="3">FBD domain-containing protein</fullName>
    </recommendedName>
</protein>
<reference evidence="2" key="1">
    <citation type="submission" date="2013-06" db="EMBL/GenBank/DDBJ databases">
        <authorList>
            <person name="Zhao Q."/>
        </authorList>
    </citation>
    <scope>NUCLEOTIDE SEQUENCE</scope>
    <source>
        <strain evidence="2">cv. W1943</strain>
    </source>
</reference>
<organism evidence="1 2">
    <name type="scientific">Oryza rufipogon</name>
    <name type="common">Brownbeard rice</name>
    <name type="synonym">Asian wild rice</name>
    <dbReference type="NCBI Taxonomy" id="4529"/>
    <lineage>
        <taxon>Eukaryota</taxon>
        <taxon>Viridiplantae</taxon>
        <taxon>Streptophyta</taxon>
        <taxon>Embryophyta</taxon>
        <taxon>Tracheophyta</taxon>
        <taxon>Spermatophyta</taxon>
        <taxon>Magnoliopsida</taxon>
        <taxon>Liliopsida</taxon>
        <taxon>Poales</taxon>
        <taxon>Poaceae</taxon>
        <taxon>BOP clade</taxon>
        <taxon>Oryzoideae</taxon>
        <taxon>Oryzeae</taxon>
        <taxon>Oryzinae</taxon>
        <taxon>Oryza</taxon>
    </lineage>
</organism>
<sequence length="112" mass="12785">MICKRNIGDEQLETGCPALEDLSFHDCFIFDGEVSSQTLKISISTPSVTSLTLDNPMDGIVVLKDMKSLVRASVRLNRQWPHDDFDARDLRNYLWTLSGIENLKFYCGRRKS</sequence>
<dbReference type="PANTHER" id="PTHR34223">
    <property type="entry name" value="OS11G0201299 PROTEIN"/>
    <property type="match status" value="1"/>
</dbReference>
<keyword evidence="2" id="KW-1185">Reference proteome</keyword>
<accession>A0A0E0QVV5</accession>
<dbReference type="Proteomes" id="UP000008022">
    <property type="component" value="Unassembled WGS sequence"/>
</dbReference>
<dbReference type="PANTHER" id="PTHR34223:SF26">
    <property type="entry name" value="OS02G0188900 PROTEIN"/>
    <property type="match status" value="1"/>
</dbReference>
<evidence type="ECO:0000313" key="2">
    <source>
        <dbReference type="Proteomes" id="UP000008022"/>
    </source>
</evidence>
<evidence type="ECO:0008006" key="3">
    <source>
        <dbReference type="Google" id="ProtNLM"/>
    </source>
</evidence>
<dbReference type="InterPro" id="IPR053197">
    <property type="entry name" value="F-box_SCFL_complex_component"/>
</dbReference>
<proteinExistence type="predicted"/>
<reference evidence="1" key="2">
    <citation type="submission" date="2015-06" db="UniProtKB">
        <authorList>
            <consortium name="EnsemblPlants"/>
        </authorList>
    </citation>
    <scope>IDENTIFICATION</scope>
</reference>
<dbReference type="HOGENOM" id="CLU_137050_0_0_1"/>
<dbReference type="Gramene" id="ORUFI10G01220.1">
    <property type="protein sequence ID" value="ORUFI10G01220.1"/>
    <property type="gene ID" value="ORUFI10G01220"/>
</dbReference>
<dbReference type="EnsemblPlants" id="ORUFI10G01220.1">
    <property type="protein sequence ID" value="ORUFI10G01220.1"/>
    <property type="gene ID" value="ORUFI10G01220"/>
</dbReference>